<dbReference type="PANTHER" id="PTHR11091">
    <property type="entry name" value="OXIDOREDUCTASE-RELATED"/>
    <property type="match status" value="1"/>
</dbReference>
<keyword evidence="2" id="KW-0560">Oxidoreductase</keyword>
<proteinExistence type="inferred from homology"/>
<dbReference type="Proteomes" id="UP000321062">
    <property type="component" value="Chromosome"/>
</dbReference>
<dbReference type="PANTHER" id="PTHR11091:SF0">
    <property type="entry name" value="MALATE DEHYDROGENASE"/>
    <property type="match status" value="1"/>
</dbReference>
<dbReference type="OrthoDB" id="9811519at2"/>
<gene>
    <name evidence="3" type="ORF">FNA67_12740</name>
</gene>
<dbReference type="GO" id="GO:0016491">
    <property type="term" value="F:oxidoreductase activity"/>
    <property type="evidence" value="ECO:0007669"/>
    <property type="project" value="UniProtKB-KW"/>
</dbReference>
<comment type="similarity">
    <text evidence="1">Belongs to the LDH2/MDH2 oxidoreductase family.</text>
</comment>
<dbReference type="InterPro" id="IPR003767">
    <property type="entry name" value="Malate/L-lactate_DH-like"/>
</dbReference>
<dbReference type="AlphaFoldDB" id="A0A5B9DNQ9"/>
<dbReference type="InterPro" id="IPR043144">
    <property type="entry name" value="Mal/L-sulf/L-lact_DH-like_ah"/>
</dbReference>
<dbReference type="InterPro" id="IPR036111">
    <property type="entry name" value="Mal/L-sulfo/L-lacto_DH-like_sf"/>
</dbReference>
<dbReference type="EMBL" id="CP041690">
    <property type="protein sequence ID" value="QEE20990.1"/>
    <property type="molecule type" value="Genomic_DNA"/>
</dbReference>
<dbReference type="RefSeq" id="WP_147656287.1">
    <property type="nucleotide sequence ID" value="NZ_BMFM01000001.1"/>
</dbReference>
<dbReference type="Gene3D" id="3.30.1370.60">
    <property type="entry name" value="Hypothetical oxidoreductase yiak, domain 2"/>
    <property type="match status" value="1"/>
</dbReference>
<name>A0A5B9DNQ9_9HYPH</name>
<keyword evidence="4" id="KW-1185">Reference proteome</keyword>
<dbReference type="Pfam" id="PF02615">
    <property type="entry name" value="Ldh_2"/>
    <property type="match status" value="1"/>
</dbReference>
<sequence length="336" mass="35178">MALVAVHEARSRAEAALLCAGATPANAALQADLLIEAELRGIPSHGLLRLERLIVRIGNGVIDPRATGRHEWRGEGFLHVDGQNGLGPVVADAALAAICERAQRLGVSVAAISASNHIGMLSYYAEAVAGRGQVAIALTTSEALVHPFGGRTALLGTNPIAIGVPTANDPFVIDLATSLVSMGEIHDRAHRGQPIPPGWALDAHGEATTDPEKAKAGAIAPFGGAKGYALGLAFELMVSSLAGAALGRDVRGTLDDTAYCNKGDLFIVIEGNSGQGEALSRYLDLVRDTPPEAGFDRVLIPNERARALREERLEAGLPLAEAVWDKVLRLSEEGKR</sequence>
<reference evidence="3 4" key="1">
    <citation type="journal article" date="2015" name="Int. J. Syst. Evol. Microbiol.">
        <title>Youhaiella tibetensis gen. nov., sp. nov., isolated from subsurface sediment.</title>
        <authorList>
            <person name="Wang Y.X."/>
            <person name="Huang F.Q."/>
            <person name="Nogi Y."/>
            <person name="Pang S.J."/>
            <person name="Wang P.K."/>
            <person name="Lv J."/>
        </authorList>
    </citation>
    <scope>NUCLEOTIDE SEQUENCE [LARGE SCALE GENOMIC DNA]</scope>
    <source>
        <strain evidence="4">fig4</strain>
    </source>
</reference>
<dbReference type="SUPFAM" id="SSF89733">
    <property type="entry name" value="L-sulfolactate dehydrogenase-like"/>
    <property type="match status" value="1"/>
</dbReference>
<protein>
    <submittedName>
        <fullName evidence="3">Ldh family oxidoreductase</fullName>
    </submittedName>
</protein>
<evidence type="ECO:0000256" key="2">
    <source>
        <dbReference type="ARBA" id="ARBA00023002"/>
    </source>
</evidence>
<dbReference type="KEGG" id="yti:FNA67_12740"/>
<accession>A0A5B9DNQ9</accession>
<evidence type="ECO:0000313" key="4">
    <source>
        <dbReference type="Proteomes" id="UP000321062"/>
    </source>
</evidence>
<dbReference type="Gene3D" id="3.30.60.50">
    <property type="entry name" value="Hypothetical oxidoreductase yiak, domain 3"/>
    <property type="match status" value="1"/>
</dbReference>
<evidence type="ECO:0000313" key="3">
    <source>
        <dbReference type="EMBL" id="QEE20990.1"/>
    </source>
</evidence>
<dbReference type="Gene3D" id="1.10.1530.10">
    <property type="match status" value="1"/>
</dbReference>
<dbReference type="InterPro" id="IPR043143">
    <property type="entry name" value="Mal/L-sulf/L-lact_DH-like_NADP"/>
</dbReference>
<evidence type="ECO:0000256" key="1">
    <source>
        <dbReference type="ARBA" id="ARBA00006056"/>
    </source>
</evidence>
<organism evidence="3 4">
    <name type="scientific">Paradevosia tibetensis</name>
    <dbReference type="NCBI Taxonomy" id="1447062"/>
    <lineage>
        <taxon>Bacteria</taxon>
        <taxon>Pseudomonadati</taxon>
        <taxon>Pseudomonadota</taxon>
        <taxon>Alphaproteobacteria</taxon>
        <taxon>Hyphomicrobiales</taxon>
        <taxon>Devosiaceae</taxon>
        <taxon>Paradevosia</taxon>
    </lineage>
</organism>